<comment type="caution">
    <text evidence="2">The sequence shown here is derived from an EMBL/GenBank/DDBJ whole genome shotgun (WGS) entry which is preliminary data.</text>
</comment>
<evidence type="ECO:0000313" key="3">
    <source>
        <dbReference type="Proteomes" id="UP001200642"/>
    </source>
</evidence>
<keyword evidence="3" id="KW-1185">Reference proteome</keyword>
<dbReference type="GO" id="GO:0008800">
    <property type="term" value="F:beta-lactamase activity"/>
    <property type="evidence" value="ECO:0007669"/>
    <property type="project" value="InterPro"/>
</dbReference>
<evidence type="ECO:0000259" key="1">
    <source>
        <dbReference type="Pfam" id="PF13354"/>
    </source>
</evidence>
<dbReference type="Gene3D" id="3.40.710.10">
    <property type="entry name" value="DD-peptidase/beta-lactamase superfamily"/>
    <property type="match status" value="1"/>
</dbReference>
<proteinExistence type="predicted"/>
<accession>A0AAE3JRG5</accession>
<dbReference type="RefSeq" id="WP_317900756.1">
    <property type="nucleotide sequence ID" value="NZ_JAIRBC010000002.1"/>
</dbReference>
<organism evidence="2 3">
    <name type="scientific">Cerina litoralis</name>
    <dbReference type="NCBI Taxonomy" id="2874477"/>
    <lineage>
        <taxon>Bacteria</taxon>
        <taxon>Pseudomonadati</taxon>
        <taxon>Bacteroidota</taxon>
        <taxon>Flavobacteriia</taxon>
        <taxon>Flavobacteriales</taxon>
        <taxon>Flavobacteriaceae</taxon>
        <taxon>Cerina</taxon>
    </lineage>
</organism>
<dbReference type="Pfam" id="PF13354">
    <property type="entry name" value="Beta-lactamase2"/>
    <property type="match status" value="1"/>
</dbReference>
<dbReference type="Proteomes" id="UP001200642">
    <property type="component" value="Unassembled WGS sequence"/>
</dbReference>
<name>A0AAE3JRG5_9FLAO</name>
<dbReference type="AlphaFoldDB" id="A0AAE3JRG5"/>
<evidence type="ECO:0000313" key="2">
    <source>
        <dbReference type="EMBL" id="MCG2459617.1"/>
    </source>
</evidence>
<reference evidence="2" key="1">
    <citation type="submission" date="2023-02" db="EMBL/GenBank/DDBJ databases">
        <title>Genome of Flavobacteriaceae gen. nov. sp. strain F89.</title>
        <authorList>
            <person name="Wang Y."/>
        </authorList>
    </citation>
    <scope>NUCLEOTIDE SEQUENCE</scope>
    <source>
        <strain evidence="2">F89</strain>
    </source>
</reference>
<sequence length="383" mass="43658">MANQKYILALTVAGLLACCTQKKIATNPLKTVLASQNPKIKRVMDSVSQYDVQIRYTQIDRKNDSIYFTDYDFQVDSSNYFYPASTVKLPTVVLALERLNASDFLNMNTNFYVEGDSVETTFAVEISKIFLFSDNEANNRLFEFLGQDRINNGLEDKGIHPVRISHRLSTPDAGNITTKPLIVYLNDSTTTILAPTINSPIKRLNLRRIIKGRGYYKDDILIHKPFNFSLKNYYPITAQHAVLKRIIFPQNFLAKERFHLSQVQREYLLSAMSSLPRTSGYDAEKYPDGYGKLFMYGDTNDQIPDNIKIYNKLGGAYGTLTDCAYITDTKNQVEFMLTATITVNKNGIFNDDDYEYDEIGIPFLAALGRELYAAELERKREQG</sequence>
<dbReference type="PROSITE" id="PS51257">
    <property type="entry name" value="PROKAR_LIPOPROTEIN"/>
    <property type="match status" value="1"/>
</dbReference>
<protein>
    <submittedName>
        <fullName evidence="2">Class A beta-lactamase-related serine hydrolase</fullName>
    </submittedName>
</protein>
<dbReference type="EMBL" id="JAIRBC010000002">
    <property type="protein sequence ID" value="MCG2459617.1"/>
    <property type="molecule type" value="Genomic_DNA"/>
</dbReference>
<gene>
    <name evidence="2" type="ORF">K8352_02510</name>
</gene>
<dbReference type="SUPFAM" id="SSF56601">
    <property type="entry name" value="beta-lactamase/transpeptidase-like"/>
    <property type="match status" value="1"/>
</dbReference>
<dbReference type="InterPro" id="IPR045155">
    <property type="entry name" value="Beta-lactam_cat"/>
</dbReference>
<dbReference type="InterPro" id="IPR012338">
    <property type="entry name" value="Beta-lactam/transpept-like"/>
</dbReference>
<dbReference type="GO" id="GO:0030655">
    <property type="term" value="P:beta-lactam antibiotic catabolic process"/>
    <property type="evidence" value="ECO:0007669"/>
    <property type="project" value="InterPro"/>
</dbReference>
<keyword evidence="2" id="KW-0378">Hydrolase</keyword>
<feature type="domain" description="Beta-lactamase class A catalytic" evidence="1">
    <location>
        <begin position="72"/>
        <end position="329"/>
    </location>
</feature>